<organism evidence="1 2">
    <name type="scientific">Scytalidium lignicola</name>
    <name type="common">Hyphomycete</name>
    <dbReference type="NCBI Taxonomy" id="5539"/>
    <lineage>
        <taxon>Eukaryota</taxon>
        <taxon>Fungi</taxon>
        <taxon>Dikarya</taxon>
        <taxon>Ascomycota</taxon>
        <taxon>Pezizomycotina</taxon>
        <taxon>Leotiomycetes</taxon>
        <taxon>Leotiomycetes incertae sedis</taxon>
        <taxon>Scytalidium</taxon>
    </lineage>
</organism>
<keyword evidence="2" id="KW-1185">Reference proteome</keyword>
<proteinExistence type="predicted"/>
<feature type="non-terminal residue" evidence="1">
    <location>
        <position position="122"/>
    </location>
</feature>
<accession>A0A3E2GZ98</accession>
<comment type="caution">
    <text evidence="1">The sequence shown here is derived from an EMBL/GenBank/DDBJ whole genome shotgun (WGS) entry which is preliminary data.</text>
</comment>
<protein>
    <submittedName>
        <fullName evidence="1">Uncharacterized protein</fullName>
    </submittedName>
</protein>
<name>A0A3E2GZ98_SCYLI</name>
<feature type="non-terminal residue" evidence="1">
    <location>
        <position position="1"/>
    </location>
</feature>
<reference evidence="1 2" key="1">
    <citation type="submission" date="2018-05" db="EMBL/GenBank/DDBJ databases">
        <title>Draft genome sequence of Scytalidium lignicola DSM 105466, a ubiquitous saprotrophic fungus.</title>
        <authorList>
            <person name="Buettner E."/>
            <person name="Gebauer A.M."/>
            <person name="Hofrichter M."/>
            <person name="Liers C."/>
            <person name="Kellner H."/>
        </authorList>
    </citation>
    <scope>NUCLEOTIDE SEQUENCE [LARGE SCALE GENOMIC DNA]</scope>
    <source>
        <strain evidence="1 2">DSM 105466</strain>
    </source>
</reference>
<dbReference type="Proteomes" id="UP000258309">
    <property type="component" value="Unassembled WGS sequence"/>
</dbReference>
<dbReference type="AlphaFoldDB" id="A0A3E2GZ98"/>
<gene>
    <name evidence="1" type="ORF">B7463_g9878</name>
</gene>
<evidence type="ECO:0000313" key="2">
    <source>
        <dbReference type="Proteomes" id="UP000258309"/>
    </source>
</evidence>
<dbReference type="EMBL" id="NCSJ02000261">
    <property type="protein sequence ID" value="RFU26449.1"/>
    <property type="molecule type" value="Genomic_DNA"/>
</dbReference>
<sequence length="122" mass="13526">MQPVRLLFVSQQSQPTASMSQAELNPSLSPSGPGRLLELVDEPVPFHLQHHALRDLEAQIEAFQGPEIRLDRVDGYNIGASQVVLNASGSPTADFLFFAPYQGHFLPAYNERRLVCKWPTLG</sequence>
<evidence type="ECO:0000313" key="1">
    <source>
        <dbReference type="EMBL" id="RFU26449.1"/>
    </source>
</evidence>